<evidence type="ECO:0000256" key="3">
    <source>
        <dbReference type="ARBA" id="ARBA00022516"/>
    </source>
</evidence>
<dbReference type="EMBL" id="OC921246">
    <property type="protein sequence ID" value="CAD7653235.1"/>
    <property type="molecule type" value="Genomic_DNA"/>
</dbReference>
<accession>A0A7R9M6C4</accession>
<keyword evidence="11 14" id="KW-0472">Membrane</keyword>
<dbReference type="Pfam" id="PF00487">
    <property type="entry name" value="FA_desaturase"/>
    <property type="match status" value="1"/>
</dbReference>
<comment type="similarity">
    <text evidence="2 13">Belongs to the fatty acid desaturase type 1 family.</text>
</comment>
<evidence type="ECO:0000256" key="12">
    <source>
        <dbReference type="ARBA" id="ARBA00023160"/>
    </source>
</evidence>
<name>A0A7R9M6C4_9ACAR</name>
<dbReference type="PANTHER" id="PTHR11351:SF31">
    <property type="entry name" value="DESATURASE 1, ISOFORM A-RELATED"/>
    <property type="match status" value="1"/>
</dbReference>
<dbReference type="PRINTS" id="PR00075">
    <property type="entry name" value="FACDDSATRASE"/>
</dbReference>
<dbReference type="EMBL" id="CAJPVJ010006421">
    <property type="protein sequence ID" value="CAG2170422.1"/>
    <property type="molecule type" value="Genomic_DNA"/>
</dbReference>
<dbReference type="GO" id="GO:0005789">
    <property type="term" value="C:endoplasmic reticulum membrane"/>
    <property type="evidence" value="ECO:0007669"/>
    <property type="project" value="TreeGrafter"/>
</dbReference>
<evidence type="ECO:0000256" key="6">
    <source>
        <dbReference type="ARBA" id="ARBA00022832"/>
    </source>
</evidence>
<keyword evidence="4 13" id="KW-0812">Transmembrane</keyword>
<evidence type="ECO:0000256" key="9">
    <source>
        <dbReference type="ARBA" id="ARBA00023004"/>
    </source>
</evidence>
<comment type="domain">
    <text evidence="13">The histidine box domains are involved in binding the catalytic metal ions.</text>
</comment>
<dbReference type="AlphaFoldDB" id="A0A7R9M6C4"/>
<evidence type="ECO:0000256" key="2">
    <source>
        <dbReference type="ARBA" id="ARBA00009295"/>
    </source>
</evidence>
<evidence type="ECO:0000256" key="4">
    <source>
        <dbReference type="ARBA" id="ARBA00022692"/>
    </source>
</evidence>
<evidence type="ECO:0000313" key="16">
    <source>
        <dbReference type="EMBL" id="CAD7653235.1"/>
    </source>
</evidence>
<keyword evidence="12 13" id="KW-0275">Fatty acid biosynthesis</keyword>
<evidence type="ECO:0000256" key="7">
    <source>
        <dbReference type="ARBA" id="ARBA00022989"/>
    </source>
</evidence>
<dbReference type="GO" id="GO:0004768">
    <property type="term" value="F:stearoyl-CoA 9-desaturase activity"/>
    <property type="evidence" value="ECO:0007669"/>
    <property type="project" value="TreeGrafter"/>
</dbReference>
<organism evidence="16">
    <name type="scientific">Oppiella nova</name>
    <dbReference type="NCBI Taxonomy" id="334625"/>
    <lineage>
        <taxon>Eukaryota</taxon>
        <taxon>Metazoa</taxon>
        <taxon>Ecdysozoa</taxon>
        <taxon>Arthropoda</taxon>
        <taxon>Chelicerata</taxon>
        <taxon>Arachnida</taxon>
        <taxon>Acari</taxon>
        <taxon>Acariformes</taxon>
        <taxon>Sarcoptiformes</taxon>
        <taxon>Oribatida</taxon>
        <taxon>Brachypylina</taxon>
        <taxon>Oppioidea</taxon>
        <taxon>Oppiidae</taxon>
        <taxon>Oppiella</taxon>
    </lineage>
</organism>
<evidence type="ECO:0000313" key="17">
    <source>
        <dbReference type="Proteomes" id="UP000728032"/>
    </source>
</evidence>
<feature type="domain" description="Fatty acid desaturase" evidence="15">
    <location>
        <begin position="119"/>
        <end position="322"/>
    </location>
</feature>
<proteinExistence type="inferred from homology"/>
<evidence type="ECO:0000256" key="5">
    <source>
        <dbReference type="ARBA" id="ARBA00022723"/>
    </source>
</evidence>
<comment type="cofactor">
    <cofactor evidence="13">
        <name>Fe(2+)</name>
        <dbReference type="ChEBI" id="CHEBI:29033"/>
    </cofactor>
</comment>
<dbReference type="InterPro" id="IPR001522">
    <property type="entry name" value="FADS-1_CS"/>
</dbReference>
<keyword evidence="8 13" id="KW-0560">Oxidoreductase</keyword>
<dbReference type="CDD" id="cd01060">
    <property type="entry name" value="Membrane-FADS-like"/>
    <property type="match status" value="1"/>
</dbReference>
<sequence>MNAFWYGLAGGLGVTAGAHRLWAHRSYKARLPLRIFLMISQSIAGQNDLYEWCRDHRVHHKYAETDADPHNANRGFFFAHVGWLLTRKHPDVITKGKQLDCSDLLNDPVVKFQKKSISFWYGLAGGLGVTAGAHRLWAHRSYKARLPLRIFLMISQSIAGQNDLYEWCRDHRVHHKYAETDADPHNANRGFFFAHVGWLLTRKHPDVITKGKQLDCSDLLNDPVVKFQKKFYVLFYLTFVVVLPILIPVTLWSECVSNAAFVALLRYCTSLHWYFKFTWFVNSAAHMFGSKPYNPRIEARENLFVSFGAFGEGFHNYHHEFPFDYSTSEMGWKLNITTFFIDLMATIGQAYDRKKLAQKFPLHWRPYRDRPSAEGVLWVSPSCSLRSSDSVNVFRHPG</sequence>
<keyword evidence="17" id="KW-1185">Reference proteome</keyword>
<keyword evidence="5" id="KW-0479">Metal-binding</keyword>
<evidence type="ECO:0000259" key="15">
    <source>
        <dbReference type="Pfam" id="PF00487"/>
    </source>
</evidence>
<comment type="subcellular location">
    <subcellularLocation>
        <location evidence="1">Membrane</location>
        <topology evidence="1">Multi-pass membrane protein</topology>
    </subcellularLocation>
</comment>
<evidence type="ECO:0000256" key="8">
    <source>
        <dbReference type="ARBA" id="ARBA00023002"/>
    </source>
</evidence>
<reference evidence="16" key="1">
    <citation type="submission" date="2020-11" db="EMBL/GenBank/DDBJ databases">
        <authorList>
            <person name="Tran Van P."/>
        </authorList>
    </citation>
    <scope>NUCLEOTIDE SEQUENCE</scope>
</reference>
<keyword evidence="9" id="KW-0408">Iron</keyword>
<evidence type="ECO:0000256" key="11">
    <source>
        <dbReference type="ARBA" id="ARBA00023136"/>
    </source>
</evidence>
<evidence type="ECO:0000256" key="10">
    <source>
        <dbReference type="ARBA" id="ARBA00023098"/>
    </source>
</evidence>
<dbReference type="GO" id="GO:0005506">
    <property type="term" value="F:iron ion binding"/>
    <property type="evidence" value="ECO:0007669"/>
    <property type="project" value="TreeGrafter"/>
</dbReference>
<keyword evidence="3 13" id="KW-0444">Lipid biosynthesis</keyword>
<gene>
    <name evidence="16" type="ORF">ONB1V03_LOCUS9892</name>
</gene>
<evidence type="ECO:0000256" key="13">
    <source>
        <dbReference type="RuleBase" id="RU000581"/>
    </source>
</evidence>
<protein>
    <recommendedName>
        <fullName evidence="15">Fatty acid desaturase domain-containing protein</fullName>
    </recommendedName>
</protein>
<keyword evidence="6" id="KW-0276">Fatty acid metabolism</keyword>
<dbReference type="CDD" id="cd03505">
    <property type="entry name" value="Delta9-FADS-like"/>
    <property type="match status" value="1"/>
</dbReference>
<dbReference type="InterPro" id="IPR005804">
    <property type="entry name" value="FA_desaturase_dom"/>
</dbReference>
<keyword evidence="7 14" id="KW-1133">Transmembrane helix</keyword>
<feature type="transmembrane region" description="Helical" evidence="14">
    <location>
        <begin position="231"/>
        <end position="252"/>
    </location>
</feature>
<dbReference type="PANTHER" id="PTHR11351">
    <property type="entry name" value="ACYL-COA DESATURASE"/>
    <property type="match status" value="1"/>
</dbReference>
<dbReference type="InterPro" id="IPR015876">
    <property type="entry name" value="Acyl-CoA_DS"/>
</dbReference>
<evidence type="ECO:0000256" key="14">
    <source>
        <dbReference type="SAM" id="Phobius"/>
    </source>
</evidence>
<dbReference type="GO" id="GO:0006636">
    <property type="term" value="P:unsaturated fatty acid biosynthetic process"/>
    <property type="evidence" value="ECO:0007669"/>
    <property type="project" value="TreeGrafter"/>
</dbReference>
<evidence type="ECO:0000256" key="1">
    <source>
        <dbReference type="ARBA" id="ARBA00004141"/>
    </source>
</evidence>
<keyword evidence="10" id="KW-0443">Lipid metabolism</keyword>
<dbReference type="PROSITE" id="PS00476">
    <property type="entry name" value="FATTY_ACID_DESATUR_1"/>
    <property type="match status" value="1"/>
</dbReference>
<dbReference type="OrthoDB" id="6406588at2759"/>
<dbReference type="Proteomes" id="UP000728032">
    <property type="component" value="Unassembled WGS sequence"/>
</dbReference>